<dbReference type="PIRSF" id="PIRSF000137">
    <property type="entry name" value="Alcohol_oxidase"/>
    <property type="match status" value="1"/>
</dbReference>
<proteinExistence type="inferred from homology"/>
<dbReference type="Pfam" id="PF05199">
    <property type="entry name" value="GMC_oxred_C"/>
    <property type="match status" value="1"/>
</dbReference>
<dbReference type="Gene3D" id="3.50.50.60">
    <property type="entry name" value="FAD/NAD(P)-binding domain"/>
    <property type="match status" value="1"/>
</dbReference>
<evidence type="ECO:0000256" key="2">
    <source>
        <dbReference type="ARBA" id="ARBA00010790"/>
    </source>
</evidence>
<dbReference type="Proteomes" id="UP000467193">
    <property type="component" value="Chromosome"/>
</dbReference>
<dbReference type="InterPro" id="IPR007867">
    <property type="entry name" value="GMC_OxRtase_C"/>
</dbReference>
<dbReference type="GO" id="GO:0016614">
    <property type="term" value="F:oxidoreductase activity, acting on CH-OH group of donors"/>
    <property type="evidence" value="ECO:0007669"/>
    <property type="project" value="InterPro"/>
</dbReference>
<evidence type="ECO:0000313" key="8">
    <source>
        <dbReference type="Proteomes" id="UP000467193"/>
    </source>
</evidence>
<dbReference type="Pfam" id="PF00732">
    <property type="entry name" value="GMC_oxred_N"/>
    <property type="match status" value="1"/>
</dbReference>
<feature type="binding site" evidence="5">
    <location>
        <position position="451"/>
    </location>
    <ligand>
        <name>substrate</name>
    </ligand>
</feature>
<organism evidence="7 8">
    <name type="scientific">Mycolicibacterium sediminis</name>
    <dbReference type="NCBI Taxonomy" id="1286180"/>
    <lineage>
        <taxon>Bacteria</taxon>
        <taxon>Bacillati</taxon>
        <taxon>Actinomycetota</taxon>
        <taxon>Actinomycetes</taxon>
        <taxon>Mycobacteriales</taxon>
        <taxon>Mycobacteriaceae</taxon>
        <taxon>Mycolicibacterium</taxon>
    </lineage>
</organism>
<dbReference type="PROSITE" id="PS00624">
    <property type="entry name" value="GMC_OXRED_2"/>
    <property type="match status" value="1"/>
</dbReference>
<dbReference type="InterPro" id="IPR000172">
    <property type="entry name" value="GMC_OxRdtase_N"/>
</dbReference>
<keyword evidence="8" id="KW-1185">Reference proteome</keyword>
<comment type="similarity">
    <text evidence="2">Belongs to the GMC oxidoreductase family.</text>
</comment>
<protein>
    <submittedName>
        <fullName evidence="7">Choline dehydrogenase</fullName>
    </submittedName>
</protein>
<gene>
    <name evidence="7" type="primary">betA</name>
    <name evidence="7" type="ORF">MSEDJ_09900</name>
</gene>
<evidence type="ECO:0000259" key="6">
    <source>
        <dbReference type="PROSITE" id="PS00624"/>
    </source>
</evidence>
<dbReference type="RefSeq" id="WP_163795856.1">
    <property type="nucleotide sequence ID" value="NZ_AP022588.1"/>
</dbReference>
<dbReference type="PANTHER" id="PTHR11552">
    <property type="entry name" value="GLUCOSE-METHANOL-CHOLINE GMC OXIDOREDUCTASE"/>
    <property type="match status" value="1"/>
</dbReference>
<dbReference type="SUPFAM" id="SSF54373">
    <property type="entry name" value="FAD-linked reductases, C-terminal domain"/>
    <property type="match status" value="1"/>
</dbReference>
<dbReference type="AlphaFoldDB" id="A0A7I7QKU0"/>
<reference evidence="7 8" key="1">
    <citation type="journal article" date="2019" name="Emerg. Microbes Infect.">
        <title>Comprehensive subspecies identification of 175 nontuberculous mycobacteria species based on 7547 genomic profiles.</title>
        <authorList>
            <person name="Matsumoto Y."/>
            <person name="Kinjo T."/>
            <person name="Motooka D."/>
            <person name="Nabeya D."/>
            <person name="Jung N."/>
            <person name="Uechi K."/>
            <person name="Horii T."/>
            <person name="Iida T."/>
            <person name="Fujita J."/>
            <person name="Nakamura S."/>
        </authorList>
    </citation>
    <scope>NUCLEOTIDE SEQUENCE [LARGE SCALE GENOMIC DNA]</scope>
    <source>
        <strain evidence="7 8">JCM 17899</strain>
    </source>
</reference>
<dbReference type="SUPFAM" id="SSF51905">
    <property type="entry name" value="FAD/NAD(P)-binding domain"/>
    <property type="match status" value="1"/>
</dbReference>
<feature type="domain" description="Glucose-methanol-choline oxidoreductase N-terminal" evidence="6">
    <location>
        <begin position="264"/>
        <end position="278"/>
    </location>
</feature>
<evidence type="ECO:0000256" key="1">
    <source>
        <dbReference type="ARBA" id="ARBA00001974"/>
    </source>
</evidence>
<evidence type="ECO:0000256" key="4">
    <source>
        <dbReference type="ARBA" id="ARBA00022827"/>
    </source>
</evidence>
<dbReference type="Gene3D" id="3.30.560.10">
    <property type="entry name" value="Glucose Oxidase, domain 3"/>
    <property type="match status" value="1"/>
</dbReference>
<keyword evidence="3" id="KW-0285">Flavoprotein</keyword>
<evidence type="ECO:0000313" key="7">
    <source>
        <dbReference type="EMBL" id="BBY26894.1"/>
    </source>
</evidence>
<dbReference type="EMBL" id="AP022588">
    <property type="protein sequence ID" value="BBY26894.1"/>
    <property type="molecule type" value="Genomic_DNA"/>
</dbReference>
<name>A0A7I7QKU0_9MYCO</name>
<dbReference type="InterPro" id="IPR012132">
    <property type="entry name" value="GMC_OxRdtase"/>
</dbReference>
<evidence type="ECO:0000256" key="3">
    <source>
        <dbReference type="ARBA" id="ARBA00022630"/>
    </source>
</evidence>
<feature type="binding site" evidence="5">
    <location>
        <begin position="101"/>
        <end position="104"/>
    </location>
    <ligand>
        <name>FAD</name>
        <dbReference type="ChEBI" id="CHEBI:57692"/>
    </ligand>
</feature>
<dbReference type="PROSITE" id="PS51257">
    <property type="entry name" value="PROKAR_LIPOPROTEIN"/>
    <property type="match status" value="1"/>
</dbReference>
<keyword evidence="4 5" id="KW-0274">FAD</keyword>
<evidence type="ECO:0000256" key="5">
    <source>
        <dbReference type="PIRSR" id="PIRSR000137-2"/>
    </source>
</evidence>
<comment type="cofactor">
    <cofactor evidence="1 5">
        <name>FAD</name>
        <dbReference type="ChEBI" id="CHEBI:57692"/>
    </cofactor>
</comment>
<dbReference type="InterPro" id="IPR036188">
    <property type="entry name" value="FAD/NAD-bd_sf"/>
</dbReference>
<dbReference type="PANTHER" id="PTHR11552:SF147">
    <property type="entry name" value="CHOLINE DEHYDROGENASE, MITOCHONDRIAL"/>
    <property type="match status" value="1"/>
</dbReference>
<dbReference type="GO" id="GO:0050660">
    <property type="term" value="F:flavin adenine dinucleotide binding"/>
    <property type="evidence" value="ECO:0007669"/>
    <property type="project" value="InterPro"/>
</dbReference>
<sequence length="516" mass="54455">MSYVRPAATTTADHYDYVVIGAGSAGCVVAARLSEDPAVRVLLLESGPPDTMAELAAPPAWPSLWGTEVDYSYSTVPQEGTDGLSHDWPRGHTLGGSSSINAMVYLRGHAGDFDRWADAGCAGWGYADVLPYFRRMETVPGADPRYRGVDGPMRPAQVSKAEANPLSQVFLDGAGAAGFPLTDDFNGAFPEGAGWHDLSVTGGSRQSAAAAYLHPSGRPNLVVSPDSRARRLRFDGNRCVGVDFRRDGADVTAYAGAEVILSAGAVDSPRLLLGSGVGPAAELEAVGVTVHHDLPGVGRNLHDHPLCGVVYEASRPIPAGRTNHAEVSLSWRTDPSLTGPDMQLMFIHVPFHPAHLTAPANSFTVGVALVPEARGSIRLTGPDPAAPPSIDPNYLGSESDVRRMLLGVDLARQIVATEPFAPWRAREVLPGPDVVDEDALRRFVSRSTSTYYHPVGSCAMGVGADAVVDPQLRVRGLDGLRVVDASVMPTIVSVNTNAATIMIGEKAADLIRRPAG</sequence>
<accession>A0A7I7QKU0</accession>
<dbReference type="KEGG" id="msei:MSEDJ_09900"/>